<dbReference type="NCBIfam" id="TIGR00567">
    <property type="entry name" value="3mg"/>
    <property type="match status" value="1"/>
</dbReference>
<gene>
    <name evidence="10" type="ORF">NSK_003152</name>
</gene>
<dbReference type="EC" id="3.2.2.21" evidence="4"/>
<comment type="catalytic activity">
    <reaction evidence="1">
        <text>Hydrolysis of alkylated DNA, releasing 3-methyladenine, 3-methylguanine, 7-methylguanine and 7-methyladenine.</text>
        <dbReference type="EC" id="3.2.2.21"/>
    </reaction>
</comment>
<evidence type="ECO:0000313" key="11">
    <source>
        <dbReference type="Proteomes" id="UP000355283"/>
    </source>
</evidence>
<dbReference type="Gene3D" id="3.10.300.10">
    <property type="entry name" value="Methylpurine-DNA glycosylase (MPG)"/>
    <property type="match status" value="1"/>
</dbReference>
<organism evidence="10 11">
    <name type="scientific">Nannochloropsis salina CCMP1776</name>
    <dbReference type="NCBI Taxonomy" id="1027361"/>
    <lineage>
        <taxon>Eukaryota</taxon>
        <taxon>Sar</taxon>
        <taxon>Stramenopiles</taxon>
        <taxon>Ochrophyta</taxon>
        <taxon>Eustigmatophyceae</taxon>
        <taxon>Eustigmatales</taxon>
        <taxon>Monodopsidaceae</taxon>
        <taxon>Microchloropsis</taxon>
        <taxon>Microchloropsis salina</taxon>
    </lineage>
</organism>
<feature type="compositionally biased region" description="Polar residues" evidence="9">
    <location>
        <begin position="20"/>
        <end position="34"/>
    </location>
</feature>
<evidence type="ECO:0000313" key="10">
    <source>
        <dbReference type="EMBL" id="TFJ85644.1"/>
    </source>
</evidence>
<comment type="similarity">
    <text evidence="3">Belongs to the DNA glycosylase MPG family.</text>
</comment>
<dbReference type="GO" id="GO:0003905">
    <property type="term" value="F:alkylbase DNA N-glycosylase activity"/>
    <property type="evidence" value="ECO:0007669"/>
    <property type="project" value="UniProtKB-EC"/>
</dbReference>
<evidence type="ECO:0000256" key="8">
    <source>
        <dbReference type="ARBA" id="ARBA00033426"/>
    </source>
</evidence>
<dbReference type="CDD" id="cd00540">
    <property type="entry name" value="AAG"/>
    <property type="match status" value="1"/>
</dbReference>
<dbReference type="InterPro" id="IPR011034">
    <property type="entry name" value="Formyl_transferase-like_C_sf"/>
</dbReference>
<reference evidence="10 11" key="1">
    <citation type="submission" date="2019-01" db="EMBL/GenBank/DDBJ databases">
        <title>Nuclear Genome Assembly of the Microalgal Biofuel strain Nannochloropsis salina CCMP1776.</title>
        <authorList>
            <person name="Hovde B."/>
        </authorList>
    </citation>
    <scope>NUCLEOTIDE SEQUENCE [LARGE SCALE GENOMIC DNA]</scope>
    <source>
        <strain evidence="10 11">CCMP1776</strain>
    </source>
</reference>
<protein>
    <recommendedName>
        <fullName evidence="4">DNA-3-methyladenine glycosylase II</fullName>
        <ecNumber evidence="4">3.2.2.21</ecNumber>
    </recommendedName>
    <alternativeName>
        <fullName evidence="8">3-methyladenine DNA glycosidase</fullName>
    </alternativeName>
</protein>
<evidence type="ECO:0000256" key="1">
    <source>
        <dbReference type="ARBA" id="ARBA00000086"/>
    </source>
</evidence>
<feature type="compositionally biased region" description="Low complexity" evidence="9">
    <location>
        <begin position="8"/>
        <end position="19"/>
    </location>
</feature>
<keyword evidence="6" id="KW-0378">Hydrolase</keyword>
<dbReference type="SUPFAM" id="SSF50486">
    <property type="entry name" value="FMT C-terminal domain-like"/>
    <property type="match status" value="1"/>
</dbReference>
<accession>A0A4D9D3Q1</accession>
<comment type="function">
    <text evidence="2">Hydrolysis of the deoxyribose N-glycosidic bond to excise 3-methyladenine, and 7-methylguanine from the damaged DNA polymer formed by alkylation lesions.</text>
</comment>
<evidence type="ECO:0000256" key="7">
    <source>
        <dbReference type="ARBA" id="ARBA00023204"/>
    </source>
</evidence>
<dbReference type="HAMAP" id="MF_00527">
    <property type="entry name" value="3MGH"/>
    <property type="match status" value="1"/>
</dbReference>
<evidence type="ECO:0000256" key="6">
    <source>
        <dbReference type="ARBA" id="ARBA00022801"/>
    </source>
</evidence>
<evidence type="ECO:0000256" key="4">
    <source>
        <dbReference type="ARBA" id="ARBA00012000"/>
    </source>
</evidence>
<evidence type="ECO:0000256" key="9">
    <source>
        <dbReference type="SAM" id="MobiDB-lite"/>
    </source>
</evidence>
<dbReference type="InterPro" id="IPR036995">
    <property type="entry name" value="MPG_sf"/>
</dbReference>
<keyword evidence="5" id="KW-0227">DNA damage</keyword>
<dbReference type="GO" id="GO:0003677">
    <property type="term" value="F:DNA binding"/>
    <property type="evidence" value="ECO:0007669"/>
    <property type="project" value="InterPro"/>
</dbReference>
<dbReference type="InterPro" id="IPR003180">
    <property type="entry name" value="MPG"/>
</dbReference>
<dbReference type="PANTHER" id="PTHR10429:SF0">
    <property type="entry name" value="DNA-3-METHYLADENINE GLYCOSYLASE"/>
    <property type="match status" value="1"/>
</dbReference>
<keyword evidence="7" id="KW-0234">DNA repair</keyword>
<proteinExistence type="inferred from homology"/>
<feature type="region of interest" description="Disordered" evidence="9">
    <location>
        <begin position="1"/>
        <end position="34"/>
    </location>
</feature>
<dbReference type="PANTHER" id="PTHR10429">
    <property type="entry name" value="DNA-3-METHYLADENINE GLYCOSYLASE"/>
    <property type="match status" value="1"/>
</dbReference>
<evidence type="ECO:0000256" key="3">
    <source>
        <dbReference type="ARBA" id="ARBA00009232"/>
    </source>
</evidence>
<name>A0A4D9D3Q1_9STRA</name>
<sequence>MEISTEASSSRPSNPLESSIHVTTSRTPTPRLSENFPSNIYSSVETEAARLRNVSQRVESAVAFEAHHLPVVKCTDTAHHRVSTPKSFEADALTTARWLLGARLVRVLPCGTRLSGKIVEVEAYLGPHDKGAHSYGGKRTPRLEPMFAAGGVAYIYHMHACSCLNVIASKEGDPVGVLIRALEPVEGTSIMLQNRLRARALRGKNKTNMGPVPLVADMNANEREKLLAELCAGPGRLCHALAVDHLMSGSDLVGGAQLFLERGEHVPASQLVVSPRIGIEYAGLWKEAPLRFSVLGNRHVSKPWPRAQDKKMRKRKKIS</sequence>
<comment type="caution">
    <text evidence="10">The sequence shown here is derived from an EMBL/GenBank/DDBJ whole genome shotgun (WGS) entry which is preliminary data.</text>
</comment>
<keyword evidence="11" id="KW-1185">Reference proteome</keyword>
<dbReference type="FunFam" id="3.10.300.10:FF:000001">
    <property type="entry name" value="Putative 3-methyladenine DNA glycosylase"/>
    <property type="match status" value="1"/>
</dbReference>
<dbReference type="OrthoDB" id="6353017at2759"/>
<dbReference type="AlphaFoldDB" id="A0A4D9D3Q1"/>
<evidence type="ECO:0000256" key="2">
    <source>
        <dbReference type="ARBA" id="ARBA00002421"/>
    </source>
</evidence>
<dbReference type="Proteomes" id="UP000355283">
    <property type="component" value="Unassembled WGS sequence"/>
</dbReference>
<evidence type="ECO:0000256" key="5">
    <source>
        <dbReference type="ARBA" id="ARBA00022763"/>
    </source>
</evidence>
<dbReference type="Pfam" id="PF02245">
    <property type="entry name" value="Pur_DNA_glyco"/>
    <property type="match status" value="1"/>
</dbReference>
<dbReference type="EMBL" id="SDOX01000011">
    <property type="protein sequence ID" value="TFJ85644.1"/>
    <property type="molecule type" value="Genomic_DNA"/>
</dbReference>
<dbReference type="GO" id="GO:0006284">
    <property type="term" value="P:base-excision repair"/>
    <property type="evidence" value="ECO:0007669"/>
    <property type="project" value="InterPro"/>
</dbReference>